<proteinExistence type="predicted"/>
<reference evidence="2" key="1">
    <citation type="journal article" date="2020" name="Stud. Mycol.">
        <title>101 Dothideomycetes genomes: a test case for predicting lifestyles and emergence of pathogens.</title>
        <authorList>
            <person name="Haridas S."/>
            <person name="Albert R."/>
            <person name="Binder M."/>
            <person name="Bloem J."/>
            <person name="Labutti K."/>
            <person name="Salamov A."/>
            <person name="Andreopoulos B."/>
            <person name="Baker S."/>
            <person name="Barry K."/>
            <person name="Bills G."/>
            <person name="Bluhm B."/>
            <person name="Cannon C."/>
            <person name="Castanera R."/>
            <person name="Culley D."/>
            <person name="Daum C."/>
            <person name="Ezra D."/>
            <person name="Gonzalez J."/>
            <person name="Henrissat B."/>
            <person name="Kuo A."/>
            <person name="Liang C."/>
            <person name="Lipzen A."/>
            <person name="Lutzoni F."/>
            <person name="Magnuson J."/>
            <person name="Mondo S."/>
            <person name="Nolan M."/>
            <person name="Ohm R."/>
            <person name="Pangilinan J."/>
            <person name="Park H.-J."/>
            <person name="Ramirez L."/>
            <person name="Alfaro M."/>
            <person name="Sun H."/>
            <person name="Tritt A."/>
            <person name="Yoshinaga Y."/>
            <person name="Zwiers L.-H."/>
            <person name="Turgeon B."/>
            <person name="Goodwin S."/>
            <person name="Spatafora J."/>
            <person name="Crous P."/>
            <person name="Grigoriev I."/>
        </authorList>
    </citation>
    <scope>NUCLEOTIDE SEQUENCE</scope>
    <source>
        <strain evidence="2">Tuck. ex Michener</strain>
    </source>
</reference>
<protein>
    <submittedName>
        <fullName evidence="2">Uncharacterized protein</fullName>
    </submittedName>
</protein>
<dbReference type="EMBL" id="ML991777">
    <property type="protein sequence ID" value="KAF2238125.1"/>
    <property type="molecule type" value="Genomic_DNA"/>
</dbReference>
<organism evidence="2 3">
    <name type="scientific">Viridothelium virens</name>
    <name type="common">Speckled blister lichen</name>
    <name type="synonym">Trypethelium virens</name>
    <dbReference type="NCBI Taxonomy" id="1048519"/>
    <lineage>
        <taxon>Eukaryota</taxon>
        <taxon>Fungi</taxon>
        <taxon>Dikarya</taxon>
        <taxon>Ascomycota</taxon>
        <taxon>Pezizomycotina</taxon>
        <taxon>Dothideomycetes</taxon>
        <taxon>Dothideomycetes incertae sedis</taxon>
        <taxon>Trypetheliales</taxon>
        <taxon>Trypetheliaceae</taxon>
        <taxon>Viridothelium</taxon>
    </lineage>
</organism>
<dbReference type="AlphaFoldDB" id="A0A6A6HJ00"/>
<evidence type="ECO:0000256" key="1">
    <source>
        <dbReference type="SAM" id="MobiDB-lite"/>
    </source>
</evidence>
<feature type="region of interest" description="Disordered" evidence="1">
    <location>
        <begin position="288"/>
        <end position="336"/>
    </location>
</feature>
<dbReference type="OrthoDB" id="5411773at2759"/>
<evidence type="ECO:0000313" key="3">
    <source>
        <dbReference type="Proteomes" id="UP000800092"/>
    </source>
</evidence>
<dbReference type="Proteomes" id="UP000800092">
    <property type="component" value="Unassembled WGS sequence"/>
</dbReference>
<feature type="region of interest" description="Disordered" evidence="1">
    <location>
        <begin position="542"/>
        <end position="576"/>
    </location>
</feature>
<accession>A0A6A6HJ00</accession>
<feature type="compositionally biased region" description="Acidic residues" evidence="1">
    <location>
        <begin position="288"/>
        <end position="304"/>
    </location>
</feature>
<evidence type="ECO:0000313" key="2">
    <source>
        <dbReference type="EMBL" id="KAF2238125.1"/>
    </source>
</evidence>
<feature type="compositionally biased region" description="Polar residues" evidence="1">
    <location>
        <begin position="309"/>
        <end position="335"/>
    </location>
</feature>
<gene>
    <name evidence="2" type="ORF">EV356DRAFT_529610</name>
</gene>
<sequence length="576" mass="64418">MPATKYGPAKQLPFELREHCGIYLEEQLYSQAFNFLNSLLVSGTSSSTPEHSVPVHVPTTQQLSLAATLVVHPSRTTRAAPAEGNRAANEALRLLRQVNTIVGPLNANFAAAFAFPSLSHGRLRTWRNSTNISDTLPSYPNDGDINTEIANTGSVWHRAEDFWHVVGWALNCSVAWKLRWQRWELWLDFMLTVLNDDFDERLEQAKQAENGHDAQDLLKESLILQNLLSCNNRTARRRVMRAIFADGDVRSLNEFKEVFKNETKERKPTETNTVDRKAKKLNIDEGEFADYIDDDDDDEDDEVAEGGNAQPSPDRPTTTADAGNRGSTTTIGSNSDDLEWSGNELINALDRLGGMASISHRQRLLALLSKVAETTPACFITLEDLLDLFTEFIRPLPTPLLSMFVSPPSHYLSNHVQASLNRTLLRPLLGLSDSGVDTTQLDQAHLENDYLPRKANSTTVSDNAKVSLLVEGLLRSLLNRGDLHLTMTLQRATEWGVEARRTCMDWDGRKRTTERRQEEEWSEMVLEMSAARITAVLDALNDGAMTPRGRESSSISEMTEFESAPSSAQEQRALIK</sequence>
<name>A0A6A6HJ00_VIRVR</name>
<keyword evidence="3" id="KW-1185">Reference proteome</keyword>